<proteinExistence type="predicted"/>
<evidence type="ECO:0000313" key="1">
    <source>
        <dbReference type="EMBL" id="ONI42923.1"/>
    </source>
</evidence>
<reference evidence="1" key="1">
    <citation type="submission" date="2016-08" db="EMBL/GenBank/DDBJ databases">
        <authorList>
            <person name="Ngugi D.K."/>
            <person name="Miyake S."/>
            <person name="Stingl U."/>
        </authorList>
    </citation>
    <scope>NUCLEOTIDE SEQUENCE</scope>
    <source>
        <strain evidence="1">SCG-B11WGA-EpuloA1</strain>
    </source>
</reference>
<comment type="caution">
    <text evidence="1">The sequence shown here is derived from an EMBL/GenBank/DDBJ whole genome shotgun (WGS) entry which is preliminary data.</text>
</comment>
<name>A0ACC8XGX5_9FIRM</name>
<protein>
    <submittedName>
        <fullName evidence="1">Uncharacterized protein</fullName>
    </submittedName>
</protein>
<dbReference type="Proteomes" id="UP000188605">
    <property type="component" value="Unassembled WGS sequence"/>
</dbReference>
<gene>
    <name evidence="1" type="ORF">AN396_12875</name>
</gene>
<dbReference type="EMBL" id="LJDB01000003">
    <property type="protein sequence ID" value="ONI42923.1"/>
    <property type="molecule type" value="Genomic_DNA"/>
</dbReference>
<organism evidence="1 2">
    <name type="scientific">Candidatus Epulonipiscium fishelsonii</name>
    <dbReference type="NCBI Taxonomy" id="77094"/>
    <lineage>
        <taxon>Bacteria</taxon>
        <taxon>Bacillati</taxon>
        <taxon>Bacillota</taxon>
        <taxon>Clostridia</taxon>
        <taxon>Lachnospirales</taxon>
        <taxon>Lachnospiraceae</taxon>
        <taxon>Candidatus Epulonipiscium</taxon>
    </lineage>
</organism>
<keyword evidence="2" id="KW-1185">Reference proteome</keyword>
<accession>A0ACC8XGX5</accession>
<sequence>MKNLRIRYKILSLSAILTLLMIITGIVSLIFTARINAGTKMIAENWVTCIIIAEELTASAANFRIAENGHVIAQDDLSMSEYEETMATKEQSIEKMFVDYKQYITSNEDQRLIDEAYSYWNQYIDLHEEMIQASKQSETEKAYELLRGDSIGVFDKLSAAFAELVEFNKAGVDKATLDANNLYISSLISMIVMIVIATMISMSVAFYINRLIEIPIKQVELAAAKMTLGDLNISFDSKNDDEIGVLSDTFVKMSNILRNIIKDIESTLASMAHGDFTASSRIKADYVGEFSPIRFSLIEIGDKLSSTLANISLASNQVSSGAEGIAVGATRLANGTAEQNEVIQKFVVSTQEIADIVNAADEQTKETTTISKEAMIKANQGTEAMKNMLQSMDAINESSHTISFVLKTIESIASQTNLLALNAAIEAARAGEAGKGFAVVANEIRDLANRSSETVKEIDEIIKTSIDNVSKGQEMANNTANSLNEIVKTIAKTGDFSANLLVAIATEQESIKDLLAGTKKITSLIEETSSTSQESASVSQELAAQAQHLNSMLQSFKFD</sequence>
<evidence type="ECO:0000313" key="2">
    <source>
        <dbReference type="Proteomes" id="UP000188605"/>
    </source>
</evidence>